<reference evidence="2 3" key="1">
    <citation type="submission" date="2018-05" db="EMBL/GenBank/DDBJ databases">
        <title>Genomic Encyclopedia of Type Strains, Phase IV (KMG-IV): sequencing the most valuable type-strain genomes for metagenomic binning, comparative biology and taxonomic classification.</title>
        <authorList>
            <person name="Goeker M."/>
        </authorList>
    </citation>
    <scope>NUCLEOTIDE SEQUENCE [LARGE SCALE GENOMIC DNA]</scope>
    <source>
        <strain evidence="2 3">DSM 7229</strain>
    </source>
</reference>
<feature type="transmembrane region" description="Helical" evidence="1">
    <location>
        <begin position="25"/>
        <end position="47"/>
    </location>
</feature>
<dbReference type="GeneID" id="60254735"/>
<name>A0A2V2A379_PSYIM</name>
<dbReference type="Proteomes" id="UP000245655">
    <property type="component" value="Unassembled WGS sequence"/>
</dbReference>
<keyword evidence="1" id="KW-1133">Transmembrane helix</keyword>
<proteinExistence type="predicted"/>
<dbReference type="InterPro" id="IPR025833">
    <property type="entry name" value="GDYXXLXY"/>
</dbReference>
<organism evidence="2 3">
    <name type="scientific">Psychrobacter immobilis</name>
    <dbReference type="NCBI Taxonomy" id="498"/>
    <lineage>
        <taxon>Bacteria</taxon>
        <taxon>Pseudomonadati</taxon>
        <taxon>Pseudomonadota</taxon>
        <taxon>Gammaproteobacteria</taxon>
        <taxon>Moraxellales</taxon>
        <taxon>Moraxellaceae</taxon>
        <taxon>Psychrobacter</taxon>
    </lineage>
</organism>
<evidence type="ECO:0000313" key="2">
    <source>
        <dbReference type="EMBL" id="PWK13534.1"/>
    </source>
</evidence>
<gene>
    <name evidence="2" type="ORF">C8D84_10413</name>
</gene>
<comment type="caution">
    <text evidence="2">The sequence shown here is derived from an EMBL/GenBank/DDBJ whole genome shotgun (WGS) entry which is preliminary data.</text>
</comment>
<dbReference type="Pfam" id="PF14345">
    <property type="entry name" value="GDYXXLXY"/>
    <property type="match status" value="1"/>
</dbReference>
<dbReference type="RefSeq" id="WP_109590499.1">
    <property type="nucleotide sequence ID" value="NZ_CAJGZY010000006.1"/>
</dbReference>
<dbReference type="AlphaFoldDB" id="A0A2V2A379"/>
<sequence length="226" mass="25610">MKNKILTKRLIDDTSPSTHWLKKRAVTITIALLGLALILVVMTMNIIKYETHLTTGKTVLLALAPVDPRGFMQGDYMTLSYALERDIFDAMRPKHPHSTQDELGSELDVELDELDTDFRIYEPSDGYVIVKIDDNNVGHFVRLADSNSREELTKSELPIYYRIRNGSVQLATNAFFFQEGHAEAFEEAEYGLFRVNDKGEPLLTNMVDSDFTVIVGDMSQEDKASQ</sequence>
<keyword evidence="1" id="KW-0472">Membrane</keyword>
<keyword evidence="1" id="KW-0812">Transmembrane</keyword>
<evidence type="ECO:0000313" key="3">
    <source>
        <dbReference type="Proteomes" id="UP000245655"/>
    </source>
</evidence>
<evidence type="ECO:0000256" key="1">
    <source>
        <dbReference type="SAM" id="Phobius"/>
    </source>
</evidence>
<accession>A0A2V2A379</accession>
<protein>
    <submittedName>
        <fullName evidence="2">Putative membrane-anchored protein</fullName>
    </submittedName>
</protein>
<keyword evidence="3" id="KW-1185">Reference proteome</keyword>
<dbReference type="EMBL" id="QGGM01000004">
    <property type="protein sequence ID" value="PWK13534.1"/>
    <property type="molecule type" value="Genomic_DNA"/>
</dbReference>